<evidence type="ECO:0000313" key="3">
    <source>
        <dbReference type="EMBL" id="KAI1705090.1"/>
    </source>
</evidence>
<feature type="signal peptide" evidence="2">
    <location>
        <begin position="1"/>
        <end position="17"/>
    </location>
</feature>
<accession>A0AAD4MS61</accession>
<gene>
    <name evidence="3" type="ORF">DdX_13848</name>
</gene>
<reference evidence="3" key="1">
    <citation type="submission" date="2022-01" db="EMBL/GenBank/DDBJ databases">
        <title>Genome Sequence Resource for Two Populations of Ditylenchus destructor, the Migratory Endoparasitic Phytonematode.</title>
        <authorList>
            <person name="Zhang H."/>
            <person name="Lin R."/>
            <person name="Xie B."/>
        </authorList>
    </citation>
    <scope>NUCLEOTIDE SEQUENCE</scope>
    <source>
        <strain evidence="3">BazhouSP</strain>
    </source>
</reference>
<dbReference type="EMBL" id="JAKKPZ010000060">
    <property type="protein sequence ID" value="KAI1705090.1"/>
    <property type="molecule type" value="Genomic_DNA"/>
</dbReference>
<feature type="compositionally biased region" description="Polar residues" evidence="1">
    <location>
        <begin position="371"/>
        <end position="382"/>
    </location>
</feature>
<evidence type="ECO:0000256" key="1">
    <source>
        <dbReference type="SAM" id="MobiDB-lite"/>
    </source>
</evidence>
<comment type="caution">
    <text evidence="3">The sequence shown here is derived from an EMBL/GenBank/DDBJ whole genome shotgun (WGS) entry which is preliminary data.</text>
</comment>
<keyword evidence="4" id="KW-1185">Reference proteome</keyword>
<dbReference type="AlphaFoldDB" id="A0AAD4MS61"/>
<feature type="region of interest" description="Disordered" evidence="1">
    <location>
        <begin position="360"/>
        <end position="396"/>
    </location>
</feature>
<proteinExistence type="predicted"/>
<keyword evidence="2" id="KW-0732">Signal</keyword>
<protein>
    <submittedName>
        <fullName evidence="3">Uncharacterized protein</fullName>
    </submittedName>
</protein>
<evidence type="ECO:0000256" key="2">
    <source>
        <dbReference type="SAM" id="SignalP"/>
    </source>
</evidence>
<sequence length="758" mass="87324">MRITSLATMVFVTFALCNPEDSIHHNYNIYVEQCATVLCSKISINVSTFYYEQNKSMEVALTCSEAMPLDDEESMRPWWINIRVALLGSYSPQRCTLEPTRLVLPTNLNYIILRSTDSWYYGLYVSSDLFSLEQINKTVVASAAQLLQAKTFYVDEDAHCSTDQTPKVKLLYHLFANVQSPFHEPFEYYTSFTYNPSSMYDSYEFLCNQLMSLLPSRYESHDVTGSLSIGYLLTPKSDPTLPDYDSTCPYTDYRAQIGDPYMEHKSFVFHITLSAVKVQFYSSIVAKNTKQYTTFSGVHYFPVNLTYWNETLNDGDCVIVRLSAFSKYCFCADTNKSETFCHSRPDSTTMDLALWSIGSGKGPGQEESESNRTTPKNAQQLPKGTVEDSSEDAVPAGDDDWRWQAVSLNDRNAGSHANKVYDIPFIHTIYFTREYGSTTVNLTCSQTLPMDDRESMRPWWIMAANQSKRYSKCTDVPLQLTLLNNKEAISLKSLDSWQNDSHDAMFLFSLWQGNDTIFPVLSAPSKTPNVDRDAECLTDQTSIAKVCMCKDPNIVEEYCRKNVMSKKFKGKRMIRDYHVFGEVYDQSYTKYEFYTSYVSTTYFFHFWCNTPLRKPSGPNVNHHQDYPSQVRAVLEAGEMSENDDLLTDSPYLLNTRCESGSHEKIPLYLALSALKVYFMYSNARRNDVLYEMDVRTFPIDTERWEELEDGECVKVQISMFKLLTSLALHHPKLYILLKQSLQDLQQSYRNTLYFQLFR</sequence>
<evidence type="ECO:0000313" key="4">
    <source>
        <dbReference type="Proteomes" id="UP001201812"/>
    </source>
</evidence>
<feature type="chain" id="PRO_5042270995" evidence="2">
    <location>
        <begin position="18"/>
        <end position="758"/>
    </location>
</feature>
<dbReference type="Proteomes" id="UP001201812">
    <property type="component" value="Unassembled WGS sequence"/>
</dbReference>
<name>A0AAD4MS61_9BILA</name>
<organism evidence="3 4">
    <name type="scientific">Ditylenchus destructor</name>
    <dbReference type="NCBI Taxonomy" id="166010"/>
    <lineage>
        <taxon>Eukaryota</taxon>
        <taxon>Metazoa</taxon>
        <taxon>Ecdysozoa</taxon>
        <taxon>Nematoda</taxon>
        <taxon>Chromadorea</taxon>
        <taxon>Rhabditida</taxon>
        <taxon>Tylenchina</taxon>
        <taxon>Tylenchomorpha</taxon>
        <taxon>Sphaerularioidea</taxon>
        <taxon>Anguinidae</taxon>
        <taxon>Anguininae</taxon>
        <taxon>Ditylenchus</taxon>
    </lineage>
</organism>